<protein>
    <submittedName>
        <fullName evidence="1">Uncharacterized protein</fullName>
    </submittedName>
</protein>
<dbReference type="EMBL" id="FOIS01000003">
    <property type="protein sequence ID" value="SEW17892.1"/>
    <property type="molecule type" value="Genomic_DNA"/>
</dbReference>
<evidence type="ECO:0000313" key="2">
    <source>
        <dbReference type="Proteomes" id="UP000183275"/>
    </source>
</evidence>
<dbReference type="RefSeq" id="WP_049991705.1">
    <property type="nucleotide sequence ID" value="NZ_FOIS01000003.1"/>
</dbReference>
<evidence type="ECO:0000313" key="1">
    <source>
        <dbReference type="EMBL" id="SEW17892.1"/>
    </source>
</evidence>
<keyword evidence="2" id="KW-1185">Reference proteome</keyword>
<sequence>MSDRLLSVTGATTLDYVDGKAVGESFEWESVGVVNATADRENPDSVRLQLELDNLAEEHLPTHMDEFELTPDQARALAAGLEKHPTRVEDAAETE</sequence>
<organism evidence="1 2">
    <name type="scientific">Natrinema salifodinae</name>
    <dbReference type="NCBI Taxonomy" id="1202768"/>
    <lineage>
        <taxon>Archaea</taxon>
        <taxon>Methanobacteriati</taxon>
        <taxon>Methanobacteriota</taxon>
        <taxon>Stenosarchaea group</taxon>
        <taxon>Halobacteria</taxon>
        <taxon>Halobacteriales</taxon>
        <taxon>Natrialbaceae</taxon>
        <taxon>Natrinema</taxon>
    </lineage>
</organism>
<dbReference type="Pfam" id="PF19887">
    <property type="entry name" value="DUF6360"/>
    <property type="match status" value="1"/>
</dbReference>
<gene>
    <name evidence="1" type="ORF">SAMN05216285_2948</name>
</gene>
<dbReference type="InterPro" id="IPR045940">
    <property type="entry name" value="DUF6360"/>
</dbReference>
<dbReference type="OrthoDB" id="156156at2157"/>
<dbReference type="Proteomes" id="UP000183275">
    <property type="component" value="Unassembled WGS sequence"/>
</dbReference>
<reference evidence="2" key="1">
    <citation type="submission" date="2016-10" db="EMBL/GenBank/DDBJ databases">
        <authorList>
            <person name="Varghese N."/>
        </authorList>
    </citation>
    <scope>NUCLEOTIDE SEQUENCE [LARGE SCALE GENOMIC DNA]</scope>
    <source>
        <strain evidence="2">CGMCC 1.12284</strain>
    </source>
</reference>
<dbReference type="STRING" id="1202768.SAMN05216285_2948"/>
<accession>A0A1I0PTZ1</accession>
<dbReference type="eggNOG" id="arCOG04700">
    <property type="taxonomic scope" value="Archaea"/>
</dbReference>
<name>A0A1I0PTZ1_9EURY</name>
<proteinExistence type="predicted"/>
<dbReference type="AlphaFoldDB" id="A0A1I0PTZ1"/>